<sequence>MNDPQQNNQDQPGQDALANEGPGSSVTNENTNTNAVYLGDSSLQRGAAFEQDKKTDHSKEEDDAVSSSGVDDLQSNSYGAAATAERKTYGDTELNKGLEAQAKDEES</sequence>
<gene>
    <name evidence="2" type="ORF">AVDCRST_MAG96-1194</name>
</gene>
<accession>A0A6J4RXZ1</accession>
<feature type="compositionally biased region" description="Polar residues" evidence="1">
    <location>
        <begin position="65"/>
        <end position="78"/>
    </location>
</feature>
<organism evidence="2">
    <name type="scientific">uncultured Segetibacter sp</name>
    <dbReference type="NCBI Taxonomy" id="481133"/>
    <lineage>
        <taxon>Bacteria</taxon>
        <taxon>Pseudomonadati</taxon>
        <taxon>Bacteroidota</taxon>
        <taxon>Chitinophagia</taxon>
        <taxon>Chitinophagales</taxon>
        <taxon>Chitinophagaceae</taxon>
        <taxon>Segetibacter</taxon>
        <taxon>environmental samples</taxon>
    </lineage>
</organism>
<dbReference type="EMBL" id="CADCVN010000449">
    <property type="protein sequence ID" value="CAA9484684.1"/>
    <property type="molecule type" value="Genomic_DNA"/>
</dbReference>
<dbReference type="AlphaFoldDB" id="A0A6J4RXZ1"/>
<feature type="compositionally biased region" description="Low complexity" evidence="1">
    <location>
        <begin position="1"/>
        <end position="15"/>
    </location>
</feature>
<feature type="compositionally biased region" description="Basic and acidic residues" evidence="1">
    <location>
        <begin position="84"/>
        <end position="107"/>
    </location>
</feature>
<feature type="region of interest" description="Disordered" evidence="1">
    <location>
        <begin position="1"/>
        <end position="107"/>
    </location>
</feature>
<feature type="compositionally biased region" description="Polar residues" evidence="1">
    <location>
        <begin position="22"/>
        <end position="35"/>
    </location>
</feature>
<evidence type="ECO:0000313" key="2">
    <source>
        <dbReference type="EMBL" id="CAA9484684.1"/>
    </source>
</evidence>
<name>A0A6J4RXZ1_9BACT</name>
<protein>
    <submittedName>
        <fullName evidence="2">Uncharacterized protein</fullName>
    </submittedName>
</protein>
<feature type="compositionally biased region" description="Basic and acidic residues" evidence="1">
    <location>
        <begin position="50"/>
        <end position="60"/>
    </location>
</feature>
<proteinExistence type="predicted"/>
<reference evidence="2" key="1">
    <citation type="submission" date="2020-02" db="EMBL/GenBank/DDBJ databases">
        <authorList>
            <person name="Meier V. D."/>
        </authorList>
    </citation>
    <scope>NUCLEOTIDE SEQUENCE</scope>
    <source>
        <strain evidence="2">AVDCRST_MAG96</strain>
    </source>
</reference>
<evidence type="ECO:0000256" key="1">
    <source>
        <dbReference type="SAM" id="MobiDB-lite"/>
    </source>
</evidence>